<proteinExistence type="predicted"/>
<dbReference type="EMBL" id="CM056744">
    <property type="protein sequence ID" value="KAJ8664429.1"/>
    <property type="molecule type" value="Genomic_DNA"/>
</dbReference>
<organism evidence="1 2">
    <name type="scientific">Eretmocerus hayati</name>
    <dbReference type="NCBI Taxonomy" id="131215"/>
    <lineage>
        <taxon>Eukaryota</taxon>
        <taxon>Metazoa</taxon>
        <taxon>Ecdysozoa</taxon>
        <taxon>Arthropoda</taxon>
        <taxon>Hexapoda</taxon>
        <taxon>Insecta</taxon>
        <taxon>Pterygota</taxon>
        <taxon>Neoptera</taxon>
        <taxon>Endopterygota</taxon>
        <taxon>Hymenoptera</taxon>
        <taxon>Apocrita</taxon>
        <taxon>Proctotrupomorpha</taxon>
        <taxon>Chalcidoidea</taxon>
        <taxon>Aphelinidae</taxon>
        <taxon>Aphelininae</taxon>
        <taxon>Eretmocerus</taxon>
    </lineage>
</organism>
<name>A0ACC2N2A6_9HYME</name>
<evidence type="ECO:0000313" key="1">
    <source>
        <dbReference type="EMBL" id="KAJ8664429.1"/>
    </source>
</evidence>
<comment type="caution">
    <text evidence="1">The sequence shown here is derived from an EMBL/GenBank/DDBJ whole genome shotgun (WGS) entry which is preliminary data.</text>
</comment>
<protein>
    <submittedName>
        <fullName evidence="1">Uncharacterized protein</fullName>
    </submittedName>
</protein>
<dbReference type="Proteomes" id="UP001239111">
    <property type="component" value="Chromosome 4"/>
</dbReference>
<evidence type="ECO:0000313" key="2">
    <source>
        <dbReference type="Proteomes" id="UP001239111"/>
    </source>
</evidence>
<reference evidence="1" key="1">
    <citation type="submission" date="2023-04" db="EMBL/GenBank/DDBJ databases">
        <title>A chromosome-level genome assembly of the parasitoid wasp Eretmocerus hayati.</title>
        <authorList>
            <person name="Zhong Y."/>
            <person name="Liu S."/>
            <person name="Liu Y."/>
        </authorList>
    </citation>
    <scope>NUCLEOTIDE SEQUENCE</scope>
    <source>
        <strain evidence="1">ZJU_SS_LIU_2023</strain>
    </source>
</reference>
<keyword evidence="2" id="KW-1185">Reference proteome</keyword>
<sequence length="709" mass="81104">MVEKISQKMHLILLVTISGSVFGGTIRDAEICETKTCLEIAKSIIANMDETMDPCVDFYQYACGNYMKDKPVPANLDRILPLRQLDLQVEEQVKQVIAKIKKDDIQPFQKVSQYYKTCIDEGKLDGHSERELLELLKSAGGWPVLERSWNEANFSWEKIIYLLYASGISHNTLINAFYSADFKNDNIVTIHIDEPVFKLPAQVLANGLIDLRVQQYFSFIVDIAVILGSNPTRAEEELKQAVYFEIELARMSSQIDSKRDLIEAHQPTTIADLQKKCSIVSWVEYLTKTLRPPGQLQVSERILVASSGFVQKLCTKMKGTPKRVLANYIFYTLVTEFSTQLSSRLRNRATKFSSEIGSGSAFPRWKVCLATLRGQMHLATSALFVRRVLKKETKTDALQIVHFIRKRIQHSLEHNNWMDPATKKSAIDKLVAMKSLIAYPDELLDDNKLNDFYKDLTVNPDSFVKTILGINRFAQKRYSTMYKKPMSKFDWTGSFGMVATVNGFYNPNENSFVLFGGLLQEPFFDATSPRYINFAGLGSFVGHEMTHGFDDLGRRFDKEGGYHNWWKLGTEKKFVEKSKCFIKQYELYELAENIKMNGSLTLGENIADNGGLKQAYLSYKDWETLNPKPEPRLAGLTKFSQKQMFWLSYANTWCSKLRPGPISFQLLYDTHSPSHLRVKIPLMNIPDFALDYKCPKGSPMNPEKKCHVW</sequence>
<accession>A0ACC2N2A6</accession>
<gene>
    <name evidence="1" type="ORF">QAD02_006091</name>
</gene>